<name>A0ACB9XBI5_CHAAC</name>
<gene>
    <name evidence="1" type="ORF">KUCAC02_012441</name>
</gene>
<comment type="caution">
    <text evidence="1">The sequence shown here is derived from an EMBL/GenBank/DDBJ whole genome shotgun (WGS) entry which is preliminary data.</text>
</comment>
<feature type="non-terminal residue" evidence="1">
    <location>
        <position position="1"/>
    </location>
</feature>
<accession>A0ACB9XBI5</accession>
<feature type="non-terminal residue" evidence="1">
    <location>
        <position position="166"/>
    </location>
</feature>
<sequence>KRKNNRNTKRFPCSAQQWSHALLTLMRTVAECTHPDLLHEALARTCTDGGILFFNSTEEQLVSKNGTVKQGQSKQKRQAQGRTPGKQGQIFVFRELQRNFDAKFLCGKRQGPDQAHLRECNPHLEYGSCGSFEHGSSRRLILVTRTPSLLLPVRLALLPPCPPAIW</sequence>
<dbReference type="EMBL" id="CM043791">
    <property type="protein sequence ID" value="KAI4823887.1"/>
    <property type="molecule type" value="Genomic_DNA"/>
</dbReference>
<proteinExistence type="predicted"/>
<organism evidence="1 2">
    <name type="scientific">Chaenocephalus aceratus</name>
    <name type="common">Blackfin icefish</name>
    <name type="synonym">Chaenichthys aceratus</name>
    <dbReference type="NCBI Taxonomy" id="36190"/>
    <lineage>
        <taxon>Eukaryota</taxon>
        <taxon>Metazoa</taxon>
        <taxon>Chordata</taxon>
        <taxon>Craniata</taxon>
        <taxon>Vertebrata</taxon>
        <taxon>Euteleostomi</taxon>
        <taxon>Actinopterygii</taxon>
        <taxon>Neopterygii</taxon>
        <taxon>Teleostei</taxon>
        <taxon>Neoteleostei</taxon>
        <taxon>Acanthomorphata</taxon>
        <taxon>Eupercaria</taxon>
        <taxon>Perciformes</taxon>
        <taxon>Notothenioidei</taxon>
        <taxon>Channichthyidae</taxon>
        <taxon>Chaenocephalus</taxon>
    </lineage>
</organism>
<evidence type="ECO:0000313" key="2">
    <source>
        <dbReference type="Proteomes" id="UP001057452"/>
    </source>
</evidence>
<protein>
    <submittedName>
        <fullName evidence="1">Uncharacterized protein</fullName>
    </submittedName>
</protein>
<dbReference type="Proteomes" id="UP001057452">
    <property type="component" value="Chromosome 7"/>
</dbReference>
<reference evidence="1" key="1">
    <citation type="submission" date="2022-05" db="EMBL/GenBank/DDBJ databases">
        <title>Chromosome-level genome of Chaenocephalus aceratus.</title>
        <authorList>
            <person name="Park H."/>
        </authorList>
    </citation>
    <scope>NUCLEOTIDE SEQUENCE</scope>
    <source>
        <strain evidence="1">KU_202001</strain>
    </source>
</reference>
<keyword evidence="2" id="KW-1185">Reference proteome</keyword>
<evidence type="ECO:0000313" key="1">
    <source>
        <dbReference type="EMBL" id="KAI4823887.1"/>
    </source>
</evidence>